<gene>
    <name evidence="2" type="primary">pyrK_47</name>
    <name evidence="2" type="ORF">SDC9_204503</name>
</gene>
<accession>A0A645J0W9</accession>
<feature type="domain" description="Dihydroorotate dehydrogenase electron transfer subunit iron-sulphur cluster binding" evidence="1">
    <location>
        <begin position="52"/>
        <end position="88"/>
    </location>
</feature>
<dbReference type="InterPro" id="IPR019480">
    <property type="entry name" value="Dihydroorotate_DH_Fe-S-bd"/>
</dbReference>
<name>A0A645J0W9_9ZZZZ</name>
<dbReference type="Gene3D" id="2.10.240.10">
    <property type="entry name" value="Dihydroorotate dehydrogenase, electron transfer subunit"/>
    <property type="match status" value="1"/>
</dbReference>
<organism evidence="2">
    <name type="scientific">bioreactor metagenome</name>
    <dbReference type="NCBI Taxonomy" id="1076179"/>
    <lineage>
        <taxon>unclassified sequences</taxon>
        <taxon>metagenomes</taxon>
        <taxon>ecological metagenomes</taxon>
    </lineage>
</organism>
<dbReference type="InterPro" id="IPR050353">
    <property type="entry name" value="PyrK_electron_transfer"/>
</dbReference>
<dbReference type="EMBL" id="VSSQ01127597">
    <property type="protein sequence ID" value="MPN56810.1"/>
    <property type="molecule type" value="Genomic_DNA"/>
</dbReference>
<comment type="caution">
    <text evidence="2">The sequence shown here is derived from an EMBL/GenBank/DDBJ whole genome shotgun (WGS) entry which is preliminary data.</text>
</comment>
<reference evidence="2" key="1">
    <citation type="submission" date="2019-08" db="EMBL/GenBank/DDBJ databases">
        <authorList>
            <person name="Kucharzyk K."/>
            <person name="Murdoch R.W."/>
            <person name="Higgins S."/>
            <person name="Loffler F."/>
        </authorList>
    </citation>
    <scope>NUCLEOTIDE SEQUENCE</scope>
</reference>
<dbReference type="InterPro" id="IPR037117">
    <property type="entry name" value="Dihydroorotate_DH_ele_sf"/>
</dbReference>
<protein>
    <submittedName>
        <fullName evidence="2">Dihydroorotate dehydrogenase B (NAD(+)), electron transfer subunit</fullName>
    </submittedName>
</protein>
<dbReference type="Pfam" id="PF10418">
    <property type="entry name" value="DHODB_Fe-S_bind"/>
    <property type="match status" value="1"/>
</dbReference>
<evidence type="ECO:0000259" key="1">
    <source>
        <dbReference type="Pfam" id="PF10418"/>
    </source>
</evidence>
<dbReference type="PANTHER" id="PTHR43513">
    <property type="entry name" value="DIHYDROOROTATE DEHYDROGENASE B (NAD(+)), ELECTRON TRANSFER SUBUNIT"/>
    <property type="match status" value="1"/>
</dbReference>
<dbReference type="AlphaFoldDB" id="A0A645J0W9"/>
<proteinExistence type="predicted"/>
<evidence type="ECO:0000313" key="2">
    <source>
        <dbReference type="EMBL" id="MPN56810.1"/>
    </source>
</evidence>
<dbReference type="PANTHER" id="PTHR43513:SF3">
    <property type="entry name" value="DIHYDROOROTATE DEHYDROGENASE B (NAD(+)), ELECTRON TRANSFER SUBUNIT-RELATED"/>
    <property type="match status" value="1"/>
</dbReference>
<dbReference type="SUPFAM" id="SSF52343">
    <property type="entry name" value="Ferredoxin reductase-like, C-terminal NADP-linked domain"/>
    <property type="match status" value="1"/>
</dbReference>
<sequence>MSVTTADGSQGIKGFVTNALQKMDYDYYYACGPMPMLKAIHALGGEGQLSLEARMGCGFGACVGCSMQMKTGMKRVCSEGPVFTSEEVIL</sequence>
<dbReference type="InterPro" id="IPR039261">
    <property type="entry name" value="FNR_nucleotide-bd"/>
</dbReference>
<dbReference type="Gene3D" id="3.40.50.80">
    <property type="entry name" value="Nucleotide-binding domain of ferredoxin-NADP reductase (FNR) module"/>
    <property type="match status" value="1"/>
</dbReference>